<evidence type="ECO:0000259" key="1">
    <source>
        <dbReference type="Pfam" id="PF02464"/>
    </source>
</evidence>
<dbReference type="InterPro" id="IPR036653">
    <property type="entry name" value="CinA-like_C"/>
</dbReference>
<dbReference type="AlphaFoldDB" id="A0A9P4IHT6"/>
<feature type="domain" description="CinA C-terminal" evidence="1">
    <location>
        <begin position="14"/>
        <end position="170"/>
    </location>
</feature>
<dbReference type="Pfam" id="PF02464">
    <property type="entry name" value="CinA"/>
    <property type="match status" value="1"/>
</dbReference>
<keyword evidence="3" id="KW-1185">Reference proteome</keyword>
<evidence type="ECO:0000313" key="3">
    <source>
        <dbReference type="Proteomes" id="UP000799772"/>
    </source>
</evidence>
<dbReference type="EMBL" id="ML978123">
    <property type="protein sequence ID" value="KAF2101931.1"/>
    <property type="molecule type" value="Genomic_DNA"/>
</dbReference>
<dbReference type="InterPro" id="IPR008136">
    <property type="entry name" value="CinA_C"/>
</dbReference>
<dbReference type="Proteomes" id="UP000799772">
    <property type="component" value="Unassembled WGS sequence"/>
</dbReference>
<protein>
    <submittedName>
        <fullName evidence="2">Competence/damage-inducible protein CinA</fullName>
    </submittedName>
</protein>
<sequence>MSTVDFPPKEVREVVNEVAALLKDRKETISVAETAAGGIISASLLSVQGASTYYKGGLTVYTLDSRIAFAGWTPDNVTTYKGPSPAVVSGLADNVRGRLGSTYTVSESGTAGPTGGATRNRTPGYVALAVSSDKGTFTREVETGVPKGEGMRESNMVRFAVEALTLLKDVIKGDAKL</sequence>
<evidence type="ECO:0000313" key="2">
    <source>
        <dbReference type="EMBL" id="KAF2101931.1"/>
    </source>
</evidence>
<comment type="caution">
    <text evidence="2">The sequence shown here is derived from an EMBL/GenBank/DDBJ whole genome shotgun (WGS) entry which is preliminary data.</text>
</comment>
<gene>
    <name evidence="2" type="ORF">NA57DRAFT_53873</name>
</gene>
<dbReference type="OrthoDB" id="2350783at2759"/>
<dbReference type="SUPFAM" id="SSF142433">
    <property type="entry name" value="CinA-like"/>
    <property type="match status" value="1"/>
</dbReference>
<name>A0A9P4IHT6_9PEZI</name>
<organism evidence="2 3">
    <name type="scientific">Rhizodiscina lignyota</name>
    <dbReference type="NCBI Taxonomy" id="1504668"/>
    <lineage>
        <taxon>Eukaryota</taxon>
        <taxon>Fungi</taxon>
        <taxon>Dikarya</taxon>
        <taxon>Ascomycota</taxon>
        <taxon>Pezizomycotina</taxon>
        <taxon>Dothideomycetes</taxon>
        <taxon>Pleosporomycetidae</taxon>
        <taxon>Aulographales</taxon>
        <taxon>Rhizodiscinaceae</taxon>
        <taxon>Rhizodiscina</taxon>
    </lineage>
</organism>
<dbReference type="Gene3D" id="3.90.950.20">
    <property type="entry name" value="CinA-like"/>
    <property type="match status" value="1"/>
</dbReference>
<reference evidence="2" key="1">
    <citation type="journal article" date="2020" name="Stud. Mycol.">
        <title>101 Dothideomycetes genomes: a test case for predicting lifestyles and emergence of pathogens.</title>
        <authorList>
            <person name="Haridas S."/>
            <person name="Albert R."/>
            <person name="Binder M."/>
            <person name="Bloem J."/>
            <person name="Labutti K."/>
            <person name="Salamov A."/>
            <person name="Andreopoulos B."/>
            <person name="Baker S."/>
            <person name="Barry K."/>
            <person name="Bills G."/>
            <person name="Bluhm B."/>
            <person name="Cannon C."/>
            <person name="Castanera R."/>
            <person name="Culley D."/>
            <person name="Daum C."/>
            <person name="Ezra D."/>
            <person name="Gonzalez J."/>
            <person name="Henrissat B."/>
            <person name="Kuo A."/>
            <person name="Liang C."/>
            <person name="Lipzen A."/>
            <person name="Lutzoni F."/>
            <person name="Magnuson J."/>
            <person name="Mondo S."/>
            <person name="Nolan M."/>
            <person name="Ohm R."/>
            <person name="Pangilinan J."/>
            <person name="Park H.-J."/>
            <person name="Ramirez L."/>
            <person name="Alfaro M."/>
            <person name="Sun H."/>
            <person name="Tritt A."/>
            <person name="Yoshinaga Y."/>
            <person name="Zwiers L.-H."/>
            <person name="Turgeon B."/>
            <person name="Goodwin S."/>
            <person name="Spatafora J."/>
            <person name="Crous P."/>
            <person name="Grigoriev I."/>
        </authorList>
    </citation>
    <scope>NUCLEOTIDE SEQUENCE</scope>
    <source>
        <strain evidence="2">CBS 133067</strain>
    </source>
</reference>
<proteinExistence type="predicted"/>
<accession>A0A9P4IHT6</accession>